<feature type="non-terminal residue" evidence="1">
    <location>
        <position position="1"/>
    </location>
</feature>
<name>K1U6A2_9ZZZZ</name>
<sequence>NYLKNHKGKAYKQDYDSLTTQLLEENVPYDTVIAALKRIADSSLFENN</sequence>
<reference evidence="1" key="1">
    <citation type="journal article" date="2013" name="Environ. Microbiol.">
        <title>Microbiota from the distal guts of lean and obese adolescents exhibit partial functional redundancy besides clear differences in community structure.</title>
        <authorList>
            <person name="Ferrer M."/>
            <person name="Ruiz A."/>
            <person name="Lanza F."/>
            <person name="Haange S.B."/>
            <person name="Oberbach A."/>
            <person name="Till H."/>
            <person name="Bargiela R."/>
            <person name="Campoy C."/>
            <person name="Segura M.T."/>
            <person name="Richter M."/>
            <person name="von Bergen M."/>
            <person name="Seifert J."/>
            <person name="Suarez A."/>
        </authorList>
    </citation>
    <scope>NUCLEOTIDE SEQUENCE</scope>
</reference>
<comment type="caution">
    <text evidence="1">The sequence shown here is derived from an EMBL/GenBank/DDBJ whole genome shotgun (WGS) entry which is preliminary data.</text>
</comment>
<evidence type="ECO:0000313" key="1">
    <source>
        <dbReference type="EMBL" id="EKC73790.1"/>
    </source>
</evidence>
<gene>
    <name evidence="1" type="ORF">LEA_06053</name>
</gene>
<accession>K1U6A2</accession>
<organism evidence="1">
    <name type="scientific">human gut metagenome</name>
    <dbReference type="NCBI Taxonomy" id="408170"/>
    <lineage>
        <taxon>unclassified sequences</taxon>
        <taxon>metagenomes</taxon>
        <taxon>organismal metagenomes</taxon>
    </lineage>
</organism>
<dbReference type="AlphaFoldDB" id="K1U6A2"/>
<proteinExistence type="predicted"/>
<protein>
    <submittedName>
        <fullName evidence="1">Uncharacterized protein</fullName>
    </submittedName>
</protein>
<dbReference type="EMBL" id="AJWY01003949">
    <property type="protein sequence ID" value="EKC73790.1"/>
    <property type="molecule type" value="Genomic_DNA"/>
</dbReference>